<feature type="compositionally biased region" description="Pro residues" evidence="2">
    <location>
        <begin position="11"/>
        <end position="28"/>
    </location>
</feature>
<dbReference type="Pfam" id="PF00263">
    <property type="entry name" value="Secretin"/>
    <property type="match status" value="1"/>
</dbReference>
<protein>
    <submittedName>
        <fullName evidence="5">Type II/IV secretion system secretin RcpA/CpaC, associated with Flp pilus assembly</fullName>
    </submittedName>
</protein>
<feature type="compositionally biased region" description="Gly residues" evidence="2">
    <location>
        <begin position="54"/>
        <end position="63"/>
    </location>
</feature>
<keyword evidence="6" id="KW-1185">Reference proteome</keyword>
<feature type="domain" description="Pilus formation protein N-terminal" evidence="4">
    <location>
        <begin position="83"/>
        <end position="144"/>
    </location>
</feature>
<dbReference type="PANTHER" id="PTHR30332:SF17">
    <property type="entry name" value="TYPE IV PILIATION SYSTEM PROTEIN DR_0774-RELATED"/>
    <property type="match status" value="1"/>
</dbReference>
<reference evidence="6" key="1">
    <citation type="submission" date="2017-06" db="EMBL/GenBank/DDBJ databases">
        <title>Genome analysis of Fimbriiglobus ruber SP5, the first member of the order Planctomycetales with confirmed chitinolytic capability.</title>
        <authorList>
            <person name="Ravin N.V."/>
            <person name="Rakitin A.L."/>
            <person name="Ivanova A.A."/>
            <person name="Beletsky A.V."/>
            <person name="Kulichevskaya I.S."/>
            <person name="Mardanov A.V."/>
            <person name="Dedysh S.N."/>
        </authorList>
    </citation>
    <scope>NUCLEOTIDE SEQUENCE [LARGE SCALE GENOMIC DNA]</scope>
    <source>
        <strain evidence="6">SP5</strain>
    </source>
</reference>
<dbReference type="GO" id="GO:0009306">
    <property type="term" value="P:protein secretion"/>
    <property type="evidence" value="ECO:0007669"/>
    <property type="project" value="InterPro"/>
</dbReference>
<dbReference type="PRINTS" id="PR01032">
    <property type="entry name" value="PHAGEIV"/>
</dbReference>
<accession>A0A225E4G8</accession>
<dbReference type="InterPro" id="IPR004846">
    <property type="entry name" value="T2SS/T3SS_dom"/>
</dbReference>
<dbReference type="GO" id="GO:0015627">
    <property type="term" value="C:type II protein secretion system complex"/>
    <property type="evidence" value="ECO:0007669"/>
    <property type="project" value="TreeGrafter"/>
</dbReference>
<dbReference type="InterPro" id="IPR032789">
    <property type="entry name" value="T2SS-T3SS_pil_N"/>
</dbReference>
<dbReference type="InterPro" id="IPR050810">
    <property type="entry name" value="Bact_Secretion_Sys_Channel"/>
</dbReference>
<gene>
    <name evidence="5" type="ORF">FRUB_01297</name>
</gene>
<evidence type="ECO:0000313" key="6">
    <source>
        <dbReference type="Proteomes" id="UP000214646"/>
    </source>
</evidence>
<evidence type="ECO:0000256" key="2">
    <source>
        <dbReference type="SAM" id="MobiDB-lite"/>
    </source>
</evidence>
<feature type="region of interest" description="Disordered" evidence="2">
    <location>
        <begin position="1"/>
        <end position="64"/>
    </location>
</feature>
<dbReference type="AlphaFoldDB" id="A0A225E4G8"/>
<evidence type="ECO:0000313" key="5">
    <source>
        <dbReference type="EMBL" id="OWK44966.1"/>
    </source>
</evidence>
<evidence type="ECO:0000256" key="1">
    <source>
        <dbReference type="RuleBase" id="RU004003"/>
    </source>
</evidence>
<comment type="similarity">
    <text evidence="1">Belongs to the bacterial secretin family.</text>
</comment>
<evidence type="ECO:0000259" key="4">
    <source>
        <dbReference type="Pfam" id="PF13629"/>
    </source>
</evidence>
<comment type="caution">
    <text evidence="5">The sequence shown here is derived from an EMBL/GenBank/DDBJ whole genome shotgun (WGS) entry which is preliminary data.</text>
</comment>
<dbReference type="PANTHER" id="PTHR30332">
    <property type="entry name" value="PROBABLE GENERAL SECRETION PATHWAY PROTEIN D"/>
    <property type="match status" value="1"/>
</dbReference>
<dbReference type="Pfam" id="PF13629">
    <property type="entry name" value="T2SS-T3SS_pil_N"/>
    <property type="match status" value="1"/>
</dbReference>
<dbReference type="PRINTS" id="PR00811">
    <property type="entry name" value="BCTERIALGSPD"/>
</dbReference>
<dbReference type="InterPro" id="IPR001775">
    <property type="entry name" value="GspD/PilQ"/>
</dbReference>
<proteinExistence type="inferred from homology"/>
<dbReference type="EMBL" id="NIDE01000002">
    <property type="protein sequence ID" value="OWK44966.1"/>
    <property type="molecule type" value="Genomic_DNA"/>
</dbReference>
<organism evidence="5 6">
    <name type="scientific">Fimbriiglobus ruber</name>
    <dbReference type="NCBI Taxonomy" id="1908690"/>
    <lineage>
        <taxon>Bacteria</taxon>
        <taxon>Pseudomonadati</taxon>
        <taxon>Planctomycetota</taxon>
        <taxon>Planctomycetia</taxon>
        <taxon>Gemmatales</taxon>
        <taxon>Gemmataceae</taxon>
        <taxon>Fimbriiglobus</taxon>
    </lineage>
</organism>
<name>A0A225E4G8_9BACT</name>
<dbReference type="Proteomes" id="UP000214646">
    <property type="component" value="Unassembled WGS sequence"/>
</dbReference>
<sequence>MVSAASTLPQQPAPAAPGPVPTPPPTVPAFPGIPSDPAANPLFSPLRNPLLSPGPGGAPGGPVTGPAARQKIDKFVQKVLDPETTLDLVAGQTRVLILKSNPFRVQAGDEKYIAVNVANPKELLVEGRQVGSTVLNLWFGDPADMTKQETLSYLVRVYPDPEAKERLERAYKALENDINNYFKDCSVHLKVVGDKLVVSGRVRDTVQGTQILRIVHAGGLGTSGSAGGGGGAGGAAGPGGFGGMPGGDAGRVPLQQTGVLDPLTGGITTAGLDLFRATGGNNVINLLEVAGEQQVMLRVIVAEVNRAAARSIGLNFNINNNQGLTVFGLNNGSATAGLGTATGAGGLGLTGSGLNGSGSGGNITLNLDAGKIPIAITALKTLSYAKSLAEPTLVTMNGYPASFLAGGQFPVPVIGGLGTTTGGLGGLQGVQYIPYGVSLFFTPYITDRDRIRLNLSATVSNRDVSSGATIGGAVTAGLTTRNVNTTLELRQGETLAVAGLIEADQGGGSSRVPFFGDLPVLGILTASNQVSAGEKELVIFITPDLVRPLDPGQRPPLPGTDMLDPSDLEFYVLNRLEGHCKDFRSPIRTDWSRLKQYHQIEQSYITGQWGYTDPPFTGERP</sequence>
<feature type="domain" description="Type II/III secretion system secretin-like" evidence="3">
    <location>
        <begin position="378"/>
        <end position="547"/>
    </location>
</feature>
<evidence type="ECO:0000259" key="3">
    <source>
        <dbReference type="Pfam" id="PF00263"/>
    </source>
</evidence>